<dbReference type="GO" id="GO:0000976">
    <property type="term" value="F:transcription cis-regulatory region binding"/>
    <property type="evidence" value="ECO:0007669"/>
    <property type="project" value="TreeGrafter"/>
</dbReference>
<dbReference type="EMBL" id="JACCBJ010000001">
    <property type="protein sequence ID" value="NYD76205.1"/>
    <property type="molecule type" value="Genomic_DNA"/>
</dbReference>
<comment type="caution">
    <text evidence="5">The sequence shown here is derived from an EMBL/GenBank/DDBJ whole genome shotgun (WGS) entry which is preliminary data.</text>
</comment>
<dbReference type="PROSITE" id="PS00356">
    <property type="entry name" value="HTH_LACI_1"/>
    <property type="match status" value="1"/>
</dbReference>
<dbReference type="AlphaFoldDB" id="A0A852T5V5"/>
<dbReference type="PANTHER" id="PTHR30146">
    <property type="entry name" value="LACI-RELATED TRANSCRIPTIONAL REPRESSOR"/>
    <property type="match status" value="1"/>
</dbReference>
<evidence type="ECO:0000313" key="6">
    <source>
        <dbReference type="Proteomes" id="UP000589620"/>
    </source>
</evidence>
<keyword evidence="1" id="KW-0805">Transcription regulation</keyword>
<keyword evidence="6" id="KW-1185">Reference proteome</keyword>
<protein>
    <submittedName>
        <fullName evidence="5">DNA-binding LacI/PurR family transcriptional regulator</fullName>
    </submittedName>
</protein>
<dbReference type="CDD" id="cd01574">
    <property type="entry name" value="PBP1_LacI"/>
    <property type="match status" value="1"/>
</dbReference>
<evidence type="ECO:0000313" key="5">
    <source>
        <dbReference type="EMBL" id="NYD76205.1"/>
    </source>
</evidence>
<name>A0A852T5V5_9MICO</name>
<dbReference type="InterPro" id="IPR010982">
    <property type="entry name" value="Lambda_DNA-bd_dom_sf"/>
</dbReference>
<evidence type="ECO:0000259" key="4">
    <source>
        <dbReference type="PROSITE" id="PS50932"/>
    </source>
</evidence>
<dbReference type="Pfam" id="PF00356">
    <property type="entry name" value="LacI"/>
    <property type="match status" value="1"/>
</dbReference>
<keyword evidence="3" id="KW-0804">Transcription</keyword>
<dbReference type="PANTHER" id="PTHR30146:SF109">
    <property type="entry name" value="HTH-TYPE TRANSCRIPTIONAL REGULATOR GALS"/>
    <property type="match status" value="1"/>
</dbReference>
<sequence>MTEHQRAASMRDVAALAGVSHQTVSRVINGHPSIRESTRQRVLAAMDQLHYRPNRAARALVTARSRTIGILSTSAAALYGPVSSINAIQDAGRAAGYFIAVAQLSDLRPESIAAGLDHLLAQSVEGLIVIAPQEVVLQQLETARLDVPYVTLLGGPASVQRELTVDQVAGARAATRHLLDLGHRRIVHLSGPLEWFEAQARVHGYRSELAAAGLAAPPSPEGDWTAESGYRLGREVLSDPEVTAVFTSNDQMALGVYHAAHELGRSIPGDVSVVGFDDIAEAAHYWPPLTTVLQDFTQLGRRSVESLVTEIEGGTEPSPVTLRPDLVVRASTAPPAQVRPPAPVA</sequence>
<dbReference type="GO" id="GO:0003700">
    <property type="term" value="F:DNA-binding transcription factor activity"/>
    <property type="evidence" value="ECO:0007669"/>
    <property type="project" value="TreeGrafter"/>
</dbReference>
<proteinExistence type="predicted"/>
<dbReference type="PROSITE" id="PS50932">
    <property type="entry name" value="HTH_LACI_2"/>
    <property type="match status" value="1"/>
</dbReference>
<organism evidence="5 6">
    <name type="scientific">Leifsonia soli</name>
    <dbReference type="NCBI Taxonomy" id="582665"/>
    <lineage>
        <taxon>Bacteria</taxon>
        <taxon>Bacillati</taxon>
        <taxon>Actinomycetota</taxon>
        <taxon>Actinomycetes</taxon>
        <taxon>Micrococcales</taxon>
        <taxon>Microbacteriaceae</taxon>
        <taxon>Leifsonia</taxon>
    </lineage>
</organism>
<dbReference type="RefSeq" id="WP_179457927.1">
    <property type="nucleotide sequence ID" value="NZ_BAAAPX010000001.1"/>
</dbReference>
<dbReference type="SMART" id="SM00354">
    <property type="entry name" value="HTH_LACI"/>
    <property type="match status" value="1"/>
</dbReference>
<keyword evidence="2 5" id="KW-0238">DNA-binding</keyword>
<dbReference type="Gene3D" id="1.10.260.40">
    <property type="entry name" value="lambda repressor-like DNA-binding domains"/>
    <property type="match status" value="1"/>
</dbReference>
<dbReference type="Gene3D" id="3.40.50.2300">
    <property type="match status" value="2"/>
</dbReference>
<dbReference type="Pfam" id="PF13377">
    <property type="entry name" value="Peripla_BP_3"/>
    <property type="match status" value="1"/>
</dbReference>
<dbReference type="SUPFAM" id="SSF47413">
    <property type="entry name" value="lambda repressor-like DNA-binding domains"/>
    <property type="match status" value="1"/>
</dbReference>
<dbReference type="InterPro" id="IPR046335">
    <property type="entry name" value="LacI/GalR-like_sensor"/>
</dbReference>
<accession>A0A852T5V5</accession>
<gene>
    <name evidence="5" type="ORF">BJ963_003724</name>
</gene>
<reference evidence="5 6" key="1">
    <citation type="submission" date="2020-07" db="EMBL/GenBank/DDBJ databases">
        <title>Sequencing the genomes of 1000 actinobacteria strains.</title>
        <authorList>
            <person name="Klenk H.-P."/>
        </authorList>
    </citation>
    <scope>NUCLEOTIDE SEQUENCE [LARGE SCALE GENOMIC DNA]</scope>
    <source>
        <strain evidence="5 6">DSM 23871</strain>
    </source>
</reference>
<dbReference type="SUPFAM" id="SSF53822">
    <property type="entry name" value="Periplasmic binding protein-like I"/>
    <property type="match status" value="1"/>
</dbReference>
<evidence type="ECO:0000256" key="3">
    <source>
        <dbReference type="ARBA" id="ARBA00023163"/>
    </source>
</evidence>
<dbReference type="Proteomes" id="UP000589620">
    <property type="component" value="Unassembled WGS sequence"/>
</dbReference>
<evidence type="ECO:0000256" key="2">
    <source>
        <dbReference type="ARBA" id="ARBA00023125"/>
    </source>
</evidence>
<dbReference type="InterPro" id="IPR028082">
    <property type="entry name" value="Peripla_BP_I"/>
</dbReference>
<dbReference type="InterPro" id="IPR000843">
    <property type="entry name" value="HTH_LacI"/>
</dbReference>
<dbReference type="CDD" id="cd01392">
    <property type="entry name" value="HTH_LacI"/>
    <property type="match status" value="1"/>
</dbReference>
<feature type="domain" description="HTH lacI-type" evidence="4">
    <location>
        <begin position="8"/>
        <end position="62"/>
    </location>
</feature>
<evidence type="ECO:0000256" key="1">
    <source>
        <dbReference type="ARBA" id="ARBA00023015"/>
    </source>
</evidence>